<protein>
    <recommendedName>
        <fullName evidence="1">Xylose isomerase-like TIM barrel domain-containing protein</fullName>
    </recommendedName>
</protein>
<evidence type="ECO:0000259" key="1">
    <source>
        <dbReference type="Pfam" id="PF01261"/>
    </source>
</evidence>
<dbReference type="Pfam" id="PF01261">
    <property type="entry name" value="AP_endonuc_2"/>
    <property type="match status" value="1"/>
</dbReference>
<dbReference type="SUPFAM" id="SSF51658">
    <property type="entry name" value="Xylose isomerase-like"/>
    <property type="match status" value="1"/>
</dbReference>
<dbReference type="EMBL" id="LAZR01061779">
    <property type="protein sequence ID" value="KKK62886.1"/>
    <property type="molecule type" value="Genomic_DNA"/>
</dbReference>
<evidence type="ECO:0000313" key="2">
    <source>
        <dbReference type="EMBL" id="KKK62886.1"/>
    </source>
</evidence>
<dbReference type="PANTHER" id="PTHR12110:SF41">
    <property type="entry name" value="INOSOSE DEHYDRATASE"/>
    <property type="match status" value="1"/>
</dbReference>
<dbReference type="InterPro" id="IPR036237">
    <property type="entry name" value="Xyl_isomerase-like_sf"/>
</dbReference>
<gene>
    <name evidence="2" type="ORF">LCGC14_2999840</name>
</gene>
<name>A0A0F8ZSJ6_9ZZZZ</name>
<proteinExistence type="predicted"/>
<dbReference type="AlphaFoldDB" id="A0A0F8ZSJ6"/>
<reference evidence="2" key="1">
    <citation type="journal article" date="2015" name="Nature">
        <title>Complex archaea that bridge the gap between prokaryotes and eukaryotes.</title>
        <authorList>
            <person name="Spang A."/>
            <person name="Saw J.H."/>
            <person name="Jorgensen S.L."/>
            <person name="Zaremba-Niedzwiedzka K."/>
            <person name="Martijn J."/>
            <person name="Lind A.E."/>
            <person name="van Eijk R."/>
            <person name="Schleper C."/>
            <person name="Guy L."/>
            <person name="Ettema T.J."/>
        </authorList>
    </citation>
    <scope>NUCLEOTIDE SEQUENCE</scope>
</reference>
<feature type="domain" description="Xylose isomerase-like TIM barrel" evidence="1">
    <location>
        <begin position="1"/>
        <end position="128"/>
    </location>
</feature>
<accession>A0A0F8ZSJ6</accession>
<dbReference type="Gene3D" id="3.20.20.150">
    <property type="entry name" value="Divalent-metal-dependent TIM barrel enzymes"/>
    <property type="match status" value="1"/>
</dbReference>
<dbReference type="PANTHER" id="PTHR12110">
    <property type="entry name" value="HYDROXYPYRUVATE ISOMERASE"/>
    <property type="match status" value="1"/>
</dbReference>
<feature type="non-terminal residue" evidence="2">
    <location>
        <position position="1"/>
    </location>
</feature>
<dbReference type="InterPro" id="IPR050312">
    <property type="entry name" value="IolE/XylAMocC-like"/>
</dbReference>
<dbReference type="InterPro" id="IPR013022">
    <property type="entry name" value="Xyl_isomerase-like_TIM-brl"/>
</dbReference>
<comment type="caution">
    <text evidence="2">The sequence shown here is derived from an EMBL/GenBank/DDBJ whole genome shotgun (WGS) entry which is preliminary data.</text>
</comment>
<sequence length="153" mass="17673">KRFVDQLVPVAEKLAAAGLDFSYHNHNHEFAKYDGKLWLEALYETAPVEMLKAEIDTFWVQAGGGNPAEWVRRYPNRQPLFHLKDMSMFFDGTKRQQRFAPIGEGNLDWDDILQAAAESNCRWYLIEQDNCYGRDPFECLASSYNFLASKGLE</sequence>
<organism evidence="2">
    <name type="scientific">marine sediment metagenome</name>
    <dbReference type="NCBI Taxonomy" id="412755"/>
    <lineage>
        <taxon>unclassified sequences</taxon>
        <taxon>metagenomes</taxon>
        <taxon>ecological metagenomes</taxon>
    </lineage>
</organism>